<dbReference type="PANTHER" id="PTHR22588:SF3">
    <property type="entry name" value="VWFA DOMAIN-CONTAINING PROTEIN"/>
    <property type="match status" value="1"/>
</dbReference>
<dbReference type="Pfam" id="PF00092">
    <property type="entry name" value="VWA"/>
    <property type="match status" value="1"/>
</dbReference>
<dbReference type="SMART" id="SM00327">
    <property type="entry name" value="VWA"/>
    <property type="match status" value="1"/>
</dbReference>
<evidence type="ECO:0000259" key="1">
    <source>
        <dbReference type="PROSITE" id="PS50234"/>
    </source>
</evidence>
<dbReference type="EMBL" id="BMAT01004452">
    <property type="protein sequence ID" value="GFR73595.1"/>
    <property type="molecule type" value="Genomic_DNA"/>
</dbReference>
<gene>
    <name evidence="2" type="ORF">ElyMa_002141100</name>
</gene>
<dbReference type="Gene3D" id="3.40.50.410">
    <property type="entry name" value="von Willebrand factor, type A domain"/>
    <property type="match status" value="2"/>
</dbReference>
<accession>A0AAV4FMS1</accession>
<sequence>MFKLTEQYLQNGKVSMGTQNFRSRSQIMKHGVPQGVCQGKLDIVVAIDDSDSTQRSDGAGGTTLAPGELSFARYFIGNSLFDAASGVMMAFVAHSSTGRVLQSFTTDTATLDASLNFNAENQGSNTGSGLQTAIDLHLNTGRSEAGKVIIFLLDSGTSDPVASTTQAVRARTNGIRVYPVAFGNGNPAPVTNVELGLLGVDQQAFTRVNSDSDLLGVADQIIAQACPVDDSQTTTSPPVQAATIISQVAVDNLDAACQGLANIIIAIDDSSSTQRSTSGGGTEVAPGQFELAEYYIGNSLLNTENINIGLIAHSNTGRVLSGFSTDSTALNASLIFTPEFGDSDTAAALSTTTDLHLASSRPGAAMFTILMLDAGTSNPLGTFVSYGYPP</sequence>
<evidence type="ECO:0000313" key="2">
    <source>
        <dbReference type="EMBL" id="GFR73595.1"/>
    </source>
</evidence>
<comment type="caution">
    <text evidence="2">The sequence shown here is derived from an EMBL/GenBank/DDBJ whole genome shotgun (WGS) entry which is preliminary data.</text>
</comment>
<dbReference type="AlphaFoldDB" id="A0AAV4FMS1"/>
<dbReference type="PANTHER" id="PTHR22588">
    <property type="entry name" value="VWFA DOMAIN-CONTAINING PROTEIN"/>
    <property type="match status" value="1"/>
</dbReference>
<organism evidence="2 3">
    <name type="scientific">Elysia marginata</name>
    <dbReference type="NCBI Taxonomy" id="1093978"/>
    <lineage>
        <taxon>Eukaryota</taxon>
        <taxon>Metazoa</taxon>
        <taxon>Spiralia</taxon>
        <taxon>Lophotrochozoa</taxon>
        <taxon>Mollusca</taxon>
        <taxon>Gastropoda</taxon>
        <taxon>Heterobranchia</taxon>
        <taxon>Euthyneura</taxon>
        <taxon>Panpulmonata</taxon>
        <taxon>Sacoglossa</taxon>
        <taxon>Placobranchoidea</taxon>
        <taxon>Plakobranchidae</taxon>
        <taxon>Elysia</taxon>
    </lineage>
</organism>
<protein>
    <recommendedName>
        <fullName evidence="1">VWFA domain-containing protein</fullName>
    </recommendedName>
</protein>
<name>A0AAV4FMS1_9GAST</name>
<dbReference type="InterPro" id="IPR036465">
    <property type="entry name" value="vWFA_dom_sf"/>
</dbReference>
<dbReference type="CDD" id="cd00198">
    <property type="entry name" value="vWFA"/>
    <property type="match status" value="1"/>
</dbReference>
<proteinExistence type="predicted"/>
<feature type="domain" description="VWFA" evidence="1">
    <location>
        <begin position="42"/>
        <end position="221"/>
    </location>
</feature>
<dbReference type="InterPro" id="IPR052229">
    <property type="entry name" value="Collagen-VI/PIF"/>
</dbReference>
<evidence type="ECO:0000313" key="3">
    <source>
        <dbReference type="Proteomes" id="UP000762676"/>
    </source>
</evidence>
<keyword evidence="3" id="KW-1185">Reference proteome</keyword>
<dbReference type="PROSITE" id="PS50234">
    <property type="entry name" value="VWFA"/>
    <property type="match status" value="1"/>
</dbReference>
<dbReference type="Proteomes" id="UP000762676">
    <property type="component" value="Unassembled WGS sequence"/>
</dbReference>
<dbReference type="InterPro" id="IPR002035">
    <property type="entry name" value="VWF_A"/>
</dbReference>
<dbReference type="SUPFAM" id="SSF53300">
    <property type="entry name" value="vWA-like"/>
    <property type="match status" value="2"/>
</dbReference>
<reference evidence="2 3" key="1">
    <citation type="journal article" date="2021" name="Elife">
        <title>Chloroplast acquisition without the gene transfer in kleptoplastic sea slugs, Plakobranchus ocellatus.</title>
        <authorList>
            <person name="Maeda T."/>
            <person name="Takahashi S."/>
            <person name="Yoshida T."/>
            <person name="Shimamura S."/>
            <person name="Takaki Y."/>
            <person name="Nagai Y."/>
            <person name="Toyoda A."/>
            <person name="Suzuki Y."/>
            <person name="Arimoto A."/>
            <person name="Ishii H."/>
            <person name="Satoh N."/>
            <person name="Nishiyama T."/>
            <person name="Hasebe M."/>
            <person name="Maruyama T."/>
            <person name="Minagawa J."/>
            <person name="Obokata J."/>
            <person name="Shigenobu S."/>
        </authorList>
    </citation>
    <scope>NUCLEOTIDE SEQUENCE [LARGE SCALE GENOMIC DNA]</scope>
</reference>